<comment type="caution">
    <text evidence="10">The sequence shown here is derived from an EMBL/GenBank/DDBJ whole genome shotgun (WGS) entry which is preliminary data.</text>
</comment>
<organism evidence="10">
    <name type="scientific">candidate division WOR-3 bacterium</name>
    <dbReference type="NCBI Taxonomy" id="2052148"/>
    <lineage>
        <taxon>Bacteria</taxon>
        <taxon>Bacteria division WOR-3</taxon>
    </lineage>
</organism>
<dbReference type="GO" id="GO:0006281">
    <property type="term" value="P:DNA repair"/>
    <property type="evidence" value="ECO:0007669"/>
    <property type="project" value="InterPro"/>
</dbReference>
<dbReference type="GO" id="GO:0006310">
    <property type="term" value="P:DNA recombination"/>
    <property type="evidence" value="ECO:0007669"/>
    <property type="project" value="InterPro"/>
</dbReference>
<reference evidence="10" key="1">
    <citation type="journal article" date="2020" name="mSystems">
        <title>Genome- and Community-Level Interaction Insights into Carbon Utilization and Element Cycling Functions of Hydrothermarchaeota in Hydrothermal Sediment.</title>
        <authorList>
            <person name="Zhou Z."/>
            <person name="Liu Y."/>
            <person name="Xu W."/>
            <person name="Pan J."/>
            <person name="Luo Z.H."/>
            <person name="Li M."/>
        </authorList>
    </citation>
    <scope>NUCLEOTIDE SEQUENCE [LARGE SCALE GENOMIC DNA]</scope>
    <source>
        <strain evidence="10">SpSt-697</strain>
    </source>
</reference>
<dbReference type="InterPro" id="IPR004610">
    <property type="entry name" value="RecJ"/>
</dbReference>
<dbReference type="Gene3D" id="3.10.310.30">
    <property type="match status" value="1"/>
</dbReference>
<name>A0A7V4E3M2_UNCW3</name>
<dbReference type="InterPro" id="IPR051673">
    <property type="entry name" value="SSDNA_exonuclease_RecJ"/>
</dbReference>
<dbReference type="Pfam" id="PF01368">
    <property type="entry name" value="DHH"/>
    <property type="match status" value="1"/>
</dbReference>
<protein>
    <recommendedName>
        <fullName evidence="2">Single-stranded-DNA-specific exonuclease RecJ</fullName>
    </recommendedName>
</protein>
<dbReference type="NCBIfam" id="TIGR00644">
    <property type="entry name" value="recJ"/>
    <property type="match status" value="1"/>
</dbReference>
<feature type="coiled-coil region" evidence="6">
    <location>
        <begin position="302"/>
        <end position="332"/>
    </location>
</feature>
<dbReference type="InterPro" id="IPR041122">
    <property type="entry name" value="RecJ_OB"/>
</dbReference>
<dbReference type="InterPro" id="IPR003156">
    <property type="entry name" value="DHHA1_dom"/>
</dbReference>
<keyword evidence="4" id="KW-0378">Hydrolase</keyword>
<dbReference type="PANTHER" id="PTHR30255">
    <property type="entry name" value="SINGLE-STRANDED-DNA-SPECIFIC EXONUCLEASE RECJ"/>
    <property type="match status" value="1"/>
</dbReference>
<keyword evidence="6" id="KW-0175">Coiled coil</keyword>
<gene>
    <name evidence="10" type="primary">recJ</name>
    <name evidence="10" type="ORF">ENU74_06415</name>
</gene>
<evidence type="ECO:0000259" key="7">
    <source>
        <dbReference type="Pfam" id="PF01368"/>
    </source>
</evidence>
<evidence type="ECO:0000256" key="2">
    <source>
        <dbReference type="ARBA" id="ARBA00019841"/>
    </source>
</evidence>
<evidence type="ECO:0000256" key="3">
    <source>
        <dbReference type="ARBA" id="ARBA00022722"/>
    </source>
</evidence>
<feature type="domain" description="DDH" evidence="7">
    <location>
        <begin position="81"/>
        <end position="231"/>
    </location>
</feature>
<evidence type="ECO:0000256" key="5">
    <source>
        <dbReference type="ARBA" id="ARBA00022839"/>
    </source>
</evidence>
<keyword evidence="3" id="KW-0540">Nuclease</keyword>
<evidence type="ECO:0000256" key="4">
    <source>
        <dbReference type="ARBA" id="ARBA00022801"/>
    </source>
</evidence>
<dbReference type="PANTHER" id="PTHR30255:SF2">
    <property type="entry name" value="SINGLE-STRANDED-DNA-SPECIFIC EXONUCLEASE RECJ"/>
    <property type="match status" value="1"/>
</dbReference>
<accession>A0A7V4E3M2</accession>
<evidence type="ECO:0000259" key="9">
    <source>
        <dbReference type="Pfam" id="PF17768"/>
    </source>
</evidence>
<evidence type="ECO:0000313" key="10">
    <source>
        <dbReference type="EMBL" id="HGK64202.1"/>
    </source>
</evidence>
<evidence type="ECO:0000256" key="6">
    <source>
        <dbReference type="SAM" id="Coils"/>
    </source>
</evidence>
<sequence>MKNNNYQWLINNSAIPLEELKKEIDLPFPILEILFKRGYQTKETIEKFLEPKAKDLYSPFLLPDMEKACERIKAAINKKEKILIFGDYDVDGITATAILLNTLKKIGADVNFYIPHREKEGYGLSDTAILYAKSHGYKLLITVDCGTTDYPQIEFAKKLKLDVIVCDHHEVQKELKSAFAFINPKRKDSNYPFRELAGAGVAFKLSWALLQIFNLKKEDLIENLDLVALGTVSDIVPLVNENRILAKLGLNYLNKRKRLGLKYLLQEAGLKNKEITSYDITFLIAPRLNASGRITHAEKAVRLLLTENEKEAEELAKELEKDNKKRQLLEERILNEAYKIIETEKKGDLPIVLLGKEGWHEGVIGICASKIAEKIYRPTILFNLKERYAKGSGRSIPNFPLFEVIKANAQLLKKFGGHKYACGLLLNKKDLKTFEEQLINYCEKNFSKDIYQRKIYIDCELNLKAINFELLNYLKKFEPFGMENPVPIFLTKNLEIVGFPRVISERHLKFRVRENKRAKEVYEVIAFDCSSAILNLEIGKENYLNLIYTFGEDSFFGKKRIVLFAKDFTTNVAENKN</sequence>
<keyword evidence="5 10" id="KW-0269">Exonuclease</keyword>
<feature type="domain" description="RecJ OB" evidence="9">
    <location>
        <begin position="457"/>
        <end position="567"/>
    </location>
</feature>
<dbReference type="Pfam" id="PF17768">
    <property type="entry name" value="RecJ_OB"/>
    <property type="match status" value="1"/>
</dbReference>
<dbReference type="InterPro" id="IPR038763">
    <property type="entry name" value="DHH_sf"/>
</dbReference>
<proteinExistence type="inferred from homology"/>
<dbReference type="Pfam" id="PF02272">
    <property type="entry name" value="DHHA1"/>
    <property type="match status" value="1"/>
</dbReference>
<feature type="domain" description="DHHA1" evidence="8">
    <location>
        <begin position="356"/>
        <end position="443"/>
    </location>
</feature>
<dbReference type="GO" id="GO:0008409">
    <property type="term" value="F:5'-3' exonuclease activity"/>
    <property type="evidence" value="ECO:0007669"/>
    <property type="project" value="InterPro"/>
</dbReference>
<dbReference type="SUPFAM" id="SSF64182">
    <property type="entry name" value="DHH phosphoesterases"/>
    <property type="match status" value="1"/>
</dbReference>
<evidence type="ECO:0000256" key="1">
    <source>
        <dbReference type="ARBA" id="ARBA00005915"/>
    </source>
</evidence>
<dbReference type="InterPro" id="IPR001667">
    <property type="entry name" value="DDH_dom"/>
</dbReference>
<comment type="similarity">
    <text evidence="1">Belongs to the RecJ family.</text>
</comment>
<dbReference type="AlphaFoldDB" id="A0A7V4E3M2"/>
<evidence type="ECO:0000259" key="8">
    <source>
        <dbReference type="Pfam" id="PF02272"/>
    </source>
</evidence>
<dbReference type="EMBL" id="DTDR01000157">
    <property type="protein sequence ID" value="HGK64202.1"/>
    <property type="molecule type" value="Genomic_DNA"/>
</dbReference>
<dbReference type="Gene3D" id="3.90.1640.30">
    <property type="match status" value="1"/>
</dbReference>
<dbReference type="GO" id="GO:0003676">
    <property type="term" value="F:nucleic acid binding"/>
    <property type="evidence" value="ECO:0007669"/>
    <property type="project" value="InterPro"/>
</dbReference>